<reference evidence="1" key="1">
    <citation type="submission" date="2021-03" db="EMBL/GenBank/DDBJ databases">
        <authorList>
            <consortium name="DOE Joint Genome Institute"/>
            <person name="Ahrendt S."/>
            <person name="Looney B.P."/>
            <person name="Miyauchi S."/>
            <person name="Morin E."/>
            <person name="Drula E."/>
            <person name="Courty P.E."/>
            <person name="Chicoki N."/>
            <person name="Fauchery L."/>
            <person name="Kohler A."/>
            <person name="Kuo A."/>
            <person name="Labutti K."/>
            <person name="Pangilinan J."/>
            <person name="Lipzen A."/>
            <person name="Riley R."/>
            <person name="Andreopoulos W."/>
            <person name="He G."/>
            <person name="Johnson J."/>
            <person name="Barry K.W."/>
            <person name="Grigoriev I.V."/>
            <person name="Nagy L."/>
            <person name="Hibbett D."/>
            <person name="Henrissat B."/>
            <person name="Matheny P.B."/>
            <person name="Labbe J."/>
            <person name="Martin F."/>
        </authorList>
    </citation>
    <scope>NUCLEOTIDE SEQUENCE</scope>
    <source>
        <strain evidence="1">HHB10654</strain>
    </source>
</reference>
<sequence length="303" mass="33638">MYRIHRYYFVRDSPYFASRLPAPDIQSGRTTFSPTDETWAGITGTDLDAFLSILFPLDFDSCDVCSVEGWTSVLHLSTKWGFTSIRKLALRNLVNITDALPAERLRLGREYAVEEWIIPALTALCKRPTCPDLKEVRRMTNEDVAVVWTVREAILISEDPVDDTDFACQIKSWIKLNTASVLEPLHGSESLRAPDAAVLEGRKDSLLLDPKPEEHTHSPDDAANPEETALPVLTVGGAVAPVELANITASTSPPLPPPPHSFHPVPSENYTVVSEVPEKEEKYGERALLGKKGKKKRRNPDAN</sequence>
<reference evidence="1" key="2">
    <citation type="journal article" date="2022" name="New Phytol.">
        <title>Evolutionary transition to the ectomycorrhizal habit in the genomes of a hyperdiverse lineage of mushroom-forming fungi.</title>
        <authorList>
            <person name="Looney B."/>
            <person name="Miyauchi S."/>
            <person name="Morin E."/>
            <person name="Drula E."/>
            <person name="Courty P.E."/>
            <person name="Kohler A."/>
            <person name="Kuo A."/>
            <person name="LaButti K."/>
            <person name="Pangilinan J."/>
            <person name="Lipzen A."/>
            <person name="Riley R."/>
            <person name="Andreopoulos W."/>
            <person name="He G."/>
            <person name="Johnson J."/>
            <person name="Nolan M."/>
            <person name="Tritt A."/>
            <person name="Barry K.W."/>
            <person name="Grigoriev I.V."/>
            <person name="Nagy L.G."/>
            <person name="Hibbett D."/>
            <person name="Henrissat B."/>
            <person name="Matheny P.B."/>
            <person name="Labbe J."/>
            <person name="Martin F.M."/>
        </authorList>
    </citation>
    <scope>NUCLEOTIDE SEQUENCE</scope>
    <source>
        <strain evidence="1">HHB10654</strain>
    </source>
</reference>
<dbReference type="Proteomes" id="UP000814140">
    <property type="component" value="Unassembled WGS sequence"/>
</dbReference>
<name>A0ACB8SXN1_9AGAM</name>
<evidence type="ECO:0000313" key="2">
    <source>
        <dbReference type="Proteomes" id="UP000814140"/>
    </source>
</evidence>
<proteinExistence type="predicted"/>
<protein>
    <submittedName>
        <fullName evidence="1">Uncharacterized protein</fullName>
    </submittedName>
</protein>
<dbReference type="EMBL" id="MU277218">
    <property type="protein sequence ID" value="KAI0060601.1"/>
    <property type="molecule type" value="Genomic_DNA"/>
</dbReference>
<evidence type="ECO:0000313" key="1">
    <source>
        <dbReference type="EMBL" id="KAI0060601.1"/>
    </source>
</evidence>
<comment type="caution">
    <text evidence="1">The sequence shown here is derived from an EMBL/GenBank/DDBJ whole genome shotgun (WGS) entry which is preliminary data.</text>
</comment>
<keyword evidence="2" id="KW-1185">Reference proteome</keyword>
<accession>A0ACB8SXN1</accession>
<gene>
    <name evidence="1" type="ORF">BV25DRAFT_1827787</name>
</gene>
<organism evidence="1 2">
    <name type="scientific">Artomyces pyxidatus</name>
    <dbReference type="NCBI Taxonomy" id="48021"/>
    <lineage>
        <taxon>Eukaryota</taxon>
        <taxon>Fungi</taxon>
        <taxon>Dikarya</taxon>
        <taxon>Basidiomycota</taxon>
        <taxon>Agaricomycotina</taxon>
        <taxon>Agaricomycetes</taxon>
        <taxon>Russulales</taxon>
        <taxon>Auriscalpiaceae</taxon>
        <taxon>Artomyces</taxon>
    </lineage>
</organism>